<evidence type="ECO:0000313" key="2">
    <source>
        <dbReference type="EMBL" id="KAJ5329902.1"/>
    </source>
</evidence>
<proteinExistence type="predicted"/>
<dbReference type="PANTHER" id="PTHR35567:SF1">
    <property type="entry name" value="CONSERVED FUNGAL PROTEIN (AFU_ORTHOLOGUE AFUA_1G14230)"/>
    <property type="match status" value="1"/>
</dbReference>
<dbReference type="InterPro" id="IPR021851">
    <property type="entry name" value="DUF3455"/>
</dbReference>
<evidence type="ECO:0000256" key="1">
    <source>
        <dbReference type="SAM" id="SignalP"/>
    </source>
</evidence>
<dbReference type="Proteomes" id="UP001147695">
    <property type="component" value="Unassembled WGS sequence"/>
</dbReference>
<comment type="caution">
    <text evidence="2">The sequence shown here is derived from an EMBL/GenBank/DDBJ whole genome shotgun (WGS) entry which is preliminary data.</text>
</comment>
<evidence type="ECO:0000313" key="3">
    <source>
        <dbReference type="Proteomes" id="UP001147695"/>
    </source>
</evidence>
<reference evidence="2" key="1">
    <citation type="submission" date="2022-12" db="EMBL/GenBank/DDBJ databases">
        <authorList>
            <person name="Petersen C."/>
        </authorList>
    </citation>
    <scope>NUCLEOTIDE SEQUENCE</scope>
    <source>
        <strain evidence="2">IBT 35673</strain>
    </source>
</reference>
<feature type="chain" id="PRO_5040986899" evidence="1">
    <location>
        <begin position="19"/>
        <end position="250"/>
    </location>
</feature>
<dbReference type="EMBL" id="JAPZBQ010000005">
    <property type="protein sequence ID" value="KAJ5329902.1"/>
    <property type="molecule type" value="Genomic_DNA"/>
</dbReference>
<gene>
    <name evidence="2" type="ORF">N7452_010292</name>
</gene>
<dbReference type="AlphaFoldDB" id="A0A9W9QF28"/>
<keyword evidence="1" id="KW-0732">Signal</keyword>
<accession>A0A9W9QF28</accession>
<feature type="signal peptide" evidence="1">
    <location>
        <begin position="1"/>
        <end position="18"/>
    </location>
</feature>
<dbReference type="Pfam" id="PF11937">
    <property type="entry name" value="DUF3455"/>
    <property type="match status" value="1"/>
</dbReference>
<reference evidence="2" key="2">
    <citation type="journal article" date="2023" name="IMA Fungus">
        <title>Comparative genomic study of the Penicillium genus elucidates a diverse pangenome and 15 lateral gene transfer events.</title>
        <authorList>
            <person name="Petersen C."/>
            <person name="Sorensen T."/>
            <person name="Nielsen M.R."/>
            <person name="Sondergaard T.E."/>
            <person name="Sorensen J.L."/>
            <person name="Fitzpatrick D.A."/>
            <person name="Frisvad J.C."/>
            <person name="Nielsen K.L."/>
        </authorList>
    </citation>
    <scope>NUCLEOTIDE SEQUENCE</scope>
    <source>
        <strain evidence="2">IBT 35673</strain>
    </source>
</reference>
<dbReference type="PANTHER" id="PTHR35567">
    <property type="entry name" value="MALATE DEHYDROGENASE (AFU_ORTHOLOGUE AFUA_2G13800)"/>
    <property type="match status" value="1"/>
</dbReference>
<organism evidence="2 3">
    <name type="scientific">Penicillium brevicompactum</name>
    <dbReference type="NCBI Taxonomy" id="5074"/>
    <lineage>
        <taxon>Eukaryota</taxon>
        <taxon>Fungi</taxon>
        <taxon>Dikarya</taxon>
        <taxon>Ascomycota</taxon>
        <taxon>Pezizomycotina</taxon>
        <taxon>Eurotiomycetes</taxon>
        <taxon>Eurotiomycetidae</taxon>
        <taxon>Eurotiales</taxon>
        <taxon>Aspergillaceae</taxon>
        <taxon>Penicillium</taxon>
    </lineage>
</organism>
<sequence>MVFLIWAFAILTVGAVNADLGQPHPLALASSFTNIYHQLDSIHLGNCSLANATLPLSATKTPLPAPSTNLTLKYVALGRGTQNYTCPSNSSSDPESKIKPEATGAVATLFDASCLAAASESLLHEVPVLISTTPLGSLAFMAALVAQGTRSTNLIIGEHYFNGQGDPVFDLSLSGPDSWIATTKKAAVPAPNSTLGTPIDVPWLKLGYKKGHNLEEVYRVVTSLGDPPSTCAGQNATILVPYAAEYWFYG</sequence>
<name>A0A9W9QF28_PENBR</name>
<protein>
    <submittedName>
        <fullName evidence="2">Malate dehydrogenase</fullName>
    </submittedName>
</protein>